<keyword evidence="1" id="KW-0812">Transmembrane</keyword>
<evidence type="ECO:0008006" key="4">
    <source>
        <dbReference type="Google" id="ProtNLM"/>
    </source>
</evidence>
<feature type="transmembrane region" description="Helical" evidence="1">
    <location>
        <begin position="10"/>
        <end position="28"/>
    </location>
</feature>
<evidence type="ECO:0000313" key="2">
    <source>
        <dbReference type="EMBL" id="TGY41548.1"/>
    </source>
</evidence>
<sequence>MNLSSFKNRIILFVVGIMILTLGVALTVKADLGVGTWDSVNVGLSNRFGLSVGTFSFIIAIIMTIIAAILRNGKFNLYTLGTAFVLSSFTDFWLFVVNKLPLGDSYINRVVYFLLGILILSMGLAIYLTPNLAPNSLDDCMMAFRNKFNLSVGMAKLVTDGVGIIFAILVGGPIGIGTIVIILSVAPLVNIFFNRINSVIIVSN</sequence>
<comment type="caution">
    <text evidence="2">The sequence shown here is derived from an EMBL/GenBank/DDBJ whole genome shotgun (WGS) entry which is preliminary data.</text>
</comment>
<dbReference type="InterPro" id="IPR038750">
    <property type="entry name" value="YczE/YyaS-like"/>
</dbReference>
<dbReference type="Proteomes" id="UP000306888">
    <property type="component" value="Unassembled WGS sequence"/>
</dbReference>
<feature type="transmembrane region" description="Helical" evidence="1">
    <location>
        <begin position="77"/>
        <end position="97"/>
    </location>
</feature>
<dbReference type="RefSeq" id="WP_136007569.1">
    <property type="nucleotide sequence ID" value="NZ_SRYR01000007.1"/>
</dbReference>
<keyword evidence="1" id="KW-0472">Membrane</keyword>
<organism evidence="2 3">
    <name type="scientific">Clostridium sartagoforme</name>
    <dbReference type="NCBI Taxonomy" id="84031"/>
    <lineage>
        <taxon>Bacteria</taxon>
        <taxon>Bacillati</taxon>
        <taxon>Bacillota</taxon>
        <taxon>Clostridia</taxon>
        <taxon>Eubacteriales</taxon>
        <taxon>Clostridiaceae</taxon>
        <taxon>Clostridium</taxon>
    </lineage>
</organism>
<keyword evidence="1" id="KW-1133">Transmembrane helix</keyword>
<evidence type="ECO:0000313" key="3">
    <source>
        <dbReference type="Proteomes" id="UP000306888"/>
    </source>
</evidence>
<reference evidence="2 3" key="1">
    <citation type="submission" date="2019-04" db="EMBL/GenBank/DDBJ databases">
        <title>Microbes associate with the intestines of laboratory mice.</title>
        <authorList>
            <person name="Navarre W."/>
            <person name="Wong E."/>
            <person name="Huang K."/>
            <person name="Tropini C."/>
            <person name="Ng K."/>
            <person name="Yu B."/>
        </authorList>
    </citation>
    <scope>NUCLEOTIDE SEQUENCE [LARGE SCALE GENOMIC DNA]</scope>
    <source>
        <strain evidence="2 3">NM50_B9-20</strain>
    </source>
</reference>
<gene>
    <name evidence="2" type="ORF">E5347_12530</name>
</gene>
<dbReference type="OrthoDB" id="154912at2"/>
<feature type="transmembrane region" description="Helical" evidence="1">
    <location>
        <begin position="109"/>
        <end position="128"/>
    </location>
</feature>
<dbReference type="AlphaFoldDB" id="A0A4S2DHG7"/>
<dbReference type="EMBL" id="SRYR01000007">
    <property type="protein sequence ID" value="TGY41548.1"/>
    <property type="molecule type" value="Genomic_DNA"/>
</dbReference>
<evidence type="ECO:0000256" key="1">
    <source>
        <dbReference type="SAM" id="Phobius"/>
    </source>
</evidence>
<feature type="transmembrane region" description="Helical" evidence="1">
    <location>
        <begin position="148"/>
        <end position="168"/>
    </location>
</feature>
<feature type="transmembrane region" description="Helical" evidence="1">
    <location>
        <begin position="174"/>
        <end position="193"/>
    </location>
</feature>
<keyword evidence="3" id="KW-1185">Reference proteome</keyword>
<feature type="transmembrane region" description="Helical" evidence="1">
    <location>
        <begin position="48"/>
        <end position="70"/>
    </location>
</feature>
<dbReference type="PANTHER" id="PTHR40078:SF1">
    <property type="entry name" value="INTEGRAL MEMBRANE PROTEIN"/>
    <property type="match status" value="1"/>
</dbReference>
<dbReference type="PANTHER" id="PTHR40078">
    <property type="entry name" value="INTEGRAL MEMBRANE PROTEIN-RELATED"/>
    <property type="match status" value="1"/>
</dbReference>
<name>A0A4S2DHG7_9CLOT</name>
<accession>A0A4S2DHG7</accession>
<proteinExistence type="predicted"/>
<dbReference type="Pfam" id="PF19700">
    <property type="entry name" value="DUF6198"/>
    <property type="match status" value="1"/>
</dbReference>
<protein>
    <recommendedName>
        <fullName evidence="4">YitT family protein</fullName>
    </recommendedName>
</protein>